<evidence type="ECO:0000256" key="4">
    <source>
        <dbReference type="ARBA" id="ARBA00023172"/>
    </source>
</evidence>
<dbReference type="GO" id="GO:0006310">
    <property type="term" value="P:DNA recombination"/>
    <property type="evidence" value="ECO:0007669"/>
    <property type="project" value="UniProtKB-KW"/>
</dbReference>
<proteinExistence type="inferred from homology"/>
<keyword evidence="7" id="KW-1185">Reference proteome</keyword>
<evidence type="ECO:0000313" key="6">
    <source>
        <dbReference type="EMBL" id="UUF09052.1"/>
    </source>
</evidence>
<dbReference type="PANTHER" id="PTHR30563">
    <property type="entry name" value="DNA RECOMBINATION PROTEIN RMUC"/>
    <property type="match status" value="1"/>
</dbReference>
<dbReference type="Proteomes" id="UP001058072">
    <property type="component" value="Chromosome"/>
</dbReference>
<name>A0A9Q9CSC4_9FIRM</name>
<keyword evidence="3" id="KW-0175">Coiled coil</keyword>
<comment type="function">
    <text evidence="1">Involved in DNA recombination.</text>
</comment>
<dbReference type="Pfam" id="PF02646">
    <property type="entry name" value="RmuC"/>
    <property type="match status" value="1"/>
</dbReference>
<comment type="similarity">
    <text evidence="2">Belongs to the RmuC family.</text>
</comment>
<evidence type="ECO:0000313" key="7">
    <source>
        <dbReference type="Proteomes" id="UP001058016"/>
    </source>
</evidence>
<gene>
    <name evidence="5" type="ORF">J0J69_10545</name>
    <name evidence="6" type="ORF">J0J70_03340</name>
</gene>
<dbReference type="InterPro" id="IPR003798">
    <property type="entry name" value="DNA_recombination_RmuC"/>
</dbReference>
<evidence type="ECO:0000256" key="1">
    <source>
        <dbReference type="ARBA" id="ARBA00003416"/>
    </source>
</evidence>
<sequence length="393" mass="45973">MIGVYLLLIMLIVLVLLVLIRQNPSSGRRQHSLLEQQIKQVIDEQQRMEKRLQQTNFQMLDTVGQNNERVLDRYGQFERTIRGQLLQHSTVVTEQLQRDFEKLNERMEVNLMRINDKVNERLDQSFNKTNETFQSILVRLAKIDEAQKKIESLSTDIVSLQTLLTDKKSRGTYGEVQLYQILASVFGEKNDRLYQTQYKVSNGTMVDAILFAPAPLGNLPIDSKFPLENYQRMMDRNLPDVERKIATKQFKQDVKKHIDDIAMKYITPEETSDQAILFLPAEAIFAEINAYHIDLIEYAQQRRVWLVSPTTLMSTLTTIQVIINNLERDRHALVIQQELNKLGDEFKRYKERWDKLSKHIDTVSKDVKEIHITTEKIGTRFDSISNVELDFKE</sequence>
<dbReference type="AlphaFoldDB" id="A0A9Q9CSC4"/>
<organism evidence="6 8">
    <name type="scientific">Turicibacter bilis</name>
    <dbReference type="NCBI Taxonomy" id="2735723"/>
    <lineage>
        <taxon>Bacteria</taxon>
        <taxon>Bacillati</taxon>
        <taxon>Bacillota</taxon>
        <taxon>Erysipelotrichia</taxon>
        <taxon>Erysipelotrichales</taxon>
        <taxon>Turicibacteraceae</taxon>
        <taxon>Turicibacter</taxon>
    </lineage>
</organism>
<protein>
    <submittedName>
        <fullName evidence="6">DNA recombination protein RmuC</fullName>
    </submittedName>
</protein>
<dbReference type="PANTHER" id="PTHR30563:SF0">
    <property type="entry name" value="DNA RECOMBINATION PROTEIN RMUC"/>
    <property type="match status" value="1"/>
</dbReference>
<reference evidence="6 7" key="1">
    <citation type="submission" date="2021-03" db="EMBL/GenBank/DDBJ databases">
        <title>Comparative Genomics and Metabolomics in the genus Turicibacter.</title>
        <authorList>
            <person name="Maki J."/>
            <person name="Looft T."/>
        </authorList>
    </citation>
    <scope>NUCLEOTIDE SEQUENCE</scope>
    <source>
        <strain evidence="6">ISU324</strain>
        <strain evidence="5 7">MMM721</strain>
    </source>
</reference>
<evidence type="ECO:0000313" key="8">
    <source>
        <dbReference type="Proteomes" id="UP001058072"/>
    </source>
</evidence>
<accession>A0A9Q9CSC4</accession>
<evidence type="ECO:0000256" key="2">
    <source>
        <dbReference type="ARBA" id="ARBA00009840"/>
    </source>
</evidence>
<evidence type="ECO:0000256" key="3">
    <source>
        <dbReference type="ARBA" id="ARBA00023054"/>
    </source>
</evidence>
<dbReference type="EMBL" id="CP071249">
    <property type="protein sequence ID" value="UUF05496.1"/>
    <property type="molecule type" value="Genomic_DNA"/>
</dbReference>
<dbReference type="EMBL" id="CP071250">
    <property type="protein sequence ID" value="UUF09052.1"/>
    <property type="molecule type" value="Genomic_DNA"/>
</dbReference>
<dbReference type="RefSeq" id="WP_055241298.1">
    <property type="nucleotide sequence ID" value="NZ_CP071249.1"/>
</dbReference>
<evidence type="ECO:0000313" key="5">
    <source>
        <dbReference type="EMBL" id="UUF05496.1"/>
    </source>
</evidence>
<keyword evidence="4" id="KW-0233">DNA recombination</keyword>
<dbReference type="Proteomes" id="UP001058016">
    <property type="component" value="Chromosome"/>
</dbReference>